<keyword evidence="3" id="KW-1185">Reference proteome</keyword>
<keyword evidence="1" id="KW-0812">Transmembrane</keyword>
<dbReference type="RefSeq" id="WP_332082650.1">
    <property type="nucleotide sequence ID" value="NZ_JAZHYN010000048.1"/>
</dbReference>
<protein>
    <recommendedName>
        <fullName evidence="4">DUF3325 domain-containing protein</fullName>
    </recommendedName>
</protein>
<evidence type="ECO:0000313" key="3">
    <source>
        <dbReference type="Proteomes" id="UP001350748"/>
    </source>
</evidence>
<organism evidence="2 3">
    <name type="scientific">Methylocystis borbori</name>
    <dbReference type="NCBI Taxonomy" id="3118750"/>
    <lineage>
        <taxon>Bacteria</taxon>
        <taxon>Pseudomonadati</taxon>
        <taxon>Pseudomonadota</taxon>
        <taxon>Alphaproteobacteria</taxon>
        <taxon>Hyphomicrobiales</taxon>
        <taxon>Methylocystaceae</taxon>
        <taxon>Methylocystis</taxon>
    </lineage>
</organism>
<dbReference type="EMBL" id="JAZHYN010000048">
    <property type="protein sequence ID" value="MEF3367605.1"/>
    <property type="molecule type" value="Genomic_DNA"/>
</dbReference>
<comment type="caution">
    <text evidence="2">The sequence shown here is derived from an EMBL/GenBank/DDBJ whole genome shotgun (WGS) entry which is preliminary data.</text>
</comment>
<proteinExistence type="predicted"/>
<keyword evidence="1" id="KW-1133">Transmembrane helix</keyword>
<gene>
    <name evidence="2" type="ORF">V3H18_13780</name>
</gene>
<keyword evidence="1" id="KW-0472">Membrane</keyword>
<feature type="transmembrane region" description="Helical" evidence="1">
    <location>
        <begin position="63"/>
        <end position="91"/>
    </location>
</feature>
<feature type="transmembrane region" description="Helical" evidence="1">
    <location>
        <begin position="6"/>
        <end position="25"/>
    </location>
</feature>
<name>A0ABU7XJQ8_9HYPH</name>
<evidence type="ECO:0000313" key="2">
    <source>
        <dbReference type="EMBL" id="MEF3367605.1"/>
    </source>
</evidence>
<accession>A0ABU7XJQ8</accession>
<sequence>MTLSPATFQLAAFVAIATGAASLYLGAPHQRWRSRPLPALPSRIGGMALIVLGGWLWGRTLQLSTAIFATLTLSMVLLILFPCLGALPILLRRRK</sequence>
<evidence type="ECO:0000256" key="1">
    <source>
        <dbReference type="SAM" id="Phobius"/>
    </source>
</evidence>
<evidence type="ECO:0008006" key="4">
    <source>
        <dbReference type="Google" id="ProtNLM"/>
    </source>
</evidence>
<reference evidence="2 3" key="1">
    <citation type="submission" date="2024-02" db="EMBL/GenBank/DDBJ databases">
        <authorList>
            <person name="Grouzdev D."/>
        </authorList>
    </citation>
    <scope>NUCLEOTIDE SEQUENCE [LARGE SCALE GENOMIC DNA]</scope>
    <source>
        <strain evidence="2 3">9N</strain>
    </source>
</reference>
<feature type="transmembrane region" description="Helical" evidence="1">
    <location>
        <begin position="37"/>
        <end position="57"/>
    </location>
</feature>
<dbReference type="Proteomes" id="UP001350748">
    <property type="component" value="Unassembled WGS sequence"/>
</dbReference>